<evidence type="ECO:0000313" key="5">
    <source>
        <dbReference type="Proteomes" id="UP000192796"/>
    </source>
</evidence>
<comment type="caution">
    <text evidence="4">The sequence shown here is derived from an EMBL/GenBank/DDBJ whole genome shotgun (WGS) entry which is preliminary data.</text>
</comment>
<feature type="modified residue" description="4-aspartylphosphate" evidence="1">
    <location>
        <position position="58"/>
    </location>
</feature>
<dbReference type="GO" id="GO:0003677">
    <property type="term" value="F:DNA binding"/>
    <property type="evidence" value="ECO:0007669"/>
    <property type="project" value="UniProtKB-KW"/>
</dbReference>
<dbReference type="PANTHER" id="PTHR37299">
    <property type="entry name" value="TRANSCRIPTIONAL REGULATOR-RELATED"/>
    <property type="match status" value="1"/>
</dbReference>
<dbReference type="PANTHER" id="PTHR37299:SF1">
    <property type="entry name" value="STAGE 0 SPORULATION PROTEIN A HOMOLOG"/>
    <property type="match status" value="1"/>
</dbReference>
<dbReference type="STRING" id="1703345.A3860_21320"/>
<dbReference type="InterPro" id="IPR011006">
    <property type="entry name" value="CheY-like_superfamily"/>
</dbReference>
<evidence type="ECO:0000256" key="1">
    <source>
        <dbReference type="PROSITE-ProRule" id="PRU00169"/>
    </source>
</evidence>
<evidence type="ECO:0000259" key="2">
    <source>
        <dbReference type="PROSITE" id="PS50110"/>
    </source>
</evidence>
<dbReference type="RefSeq" id="WP_081147142.1">
    <property type="nucleotide sequence ID" value="NZ_LVYD01000043.1"/>
</dbReference>
<keyword evidence="1" id="KW-0597">Phosphoprotein</keyword>
<feature type="domain" description="HTH LytTR-type" evidence="3">
    <location>
        <begin position="143"/>
        <end position="241"/>
    </location>
</feature>
<dbReference type="SMART" id="SM00448">
    <property type="entry name" value="REC"/>
    <property type="match status" value="1"/>
</dbReference>
<dbReference type="OrthoDB" id="9787344at2"/>
<dbReference type="SMART" id="SM00850">
    <property type="entry name" value="LytTR"/>
    <property type="match status" value="1"/>
</dbReference>
<dbReference type="PROSITE" id="PS50110">
    <property type="entry name" value="RESPONSE_REGULATORY"/>
    <property type="match status" value="1"/>
</dbReference>
<dbReference type="PROSITE" id="PS50930">
    <property type="entry name" value="HTH_LYTTR"/>
    <property type="match status" value="1"/>
</dbReference>
<reference evidence="4 5" key="1">
    <citation type="submission" date="2016-03" db="EMBL/GenBank/DDBJ databases">
        <title>Niastella vici sp. nov., isolated from farmland soil.</title>
        <authorList>
            <person name="Chen L."/>
            <person name="Wang D."/>
            <person name="Yang S."/>
            <person name="Wang G."/>
        </authorList>
    </citation>
    <scope>NUCLEOTIDE SEQUENCE [LARGE SCALE GENOMIC DNA]</scope>
    <source>
        <strain evidence="4 5">DJ57</strain>
    </source>
</reference>
<dbReference type="AlphaFoldDB" id="A0A1V9G0T3"/>
<evidence type="ECO:0000259" key="3">
    <source>
        <dbReference type="PROSITE" id="PS50930"/>
    </source>
</evidence>
<dbReference type="EMBL" id="LVYD01000043">
    <property type="protein sequence ID" value="OQP64180.1"/>
    <property type="molecule type" value="Genomic_DNA"/>
</dbReference>
<protein>
    <submittedName>
        <fullName evidence="4">DNA-binding response regulator</fullName>
    </submittedName>
</protein>
<dbReference type="GO" id="GO:0000156">
    <property type="term" value="F:phosphorelay response regulator activity"/>
    <property type="evidence" value="ECO:0007669"/>
    <property type="project" value="InterPro"/>
</dbReference>
<organism evidence="4 5">
    <name type="scientific">Niastella vici</name>
    <dbReference type="NCBI Taxonomy" id="1703345"/>
    <lineage>
        <taxon>Bacteria</taxon>
        <taxon>Pseudomonadati</taxon>
        <taxon>Bacteroidota</taxon>
        <taxon>Chitinophagia</taxon>
        <taxon>Chitinophagales</taxon>
        <taxon>Chitinophagaceae</taxon>
        <taxon>Niastella</taxon>
    </lineage>
</organism>
<keyword evidence="4" id="KW-0238">DNA-binding</keyword>
<dbReference type="InterPro" id="IPR046947">
    <property type="entry name" value="LytR-like"/>
</dbReference>
<accession>A0A1V9G0T3</accession>
<evidence type="ECO:0000313" key="4">
    <source>
        <dbReference type="EMBL" id="OQP64180.1"/>
    </source>
</evidence>
<dbReference type="Pfam" id="PF04397">
    <property type="entry name" value="LytTR"/>
    <property type="match status" value="1"/>
</dbReference>
<dbReference type="InterPro" id="IPR007492">
    <property type="entry name" value="LytTR_DNA-bd_dom"/>
</dbReference>
<name>A0A1V9G0T3_9BACT</name>
<feature type="domain" description="Response regulatory" evidence="2">
    <location>
        <begin position="7"/>
        <end position="118"/>
    </location>
</feature>
<dbReference type="Gene3D" id="3.40.50.2300">
    <property type="match status" value="1"/>
</dbReference>
<proteinExistence type="predicted"/>
<dbReference type="Gene3D" id="2.40.50.1020">
    <property type="entry name" value="LytTr DNA-binding domain"/>
    <property type="match status" value="1"/>
</dbReference>
<sequence length="243" mass="28074">MPDKKIICLAVDDEPPALDVLKKYIASVQSLELANTCVDAVETINFLQQHPVDLMFLDIKMPELLGTDLVRTLKNPPKVIFTTAYRKYALEGFELDAVDYLLKPISFDRFLKAVNKVMQTSLHTNIPIITENAPKKEAGDSSIYFRSDRKMMKVHLEDILYIESLKDYIKVVTIAQTIITKQSISAMEENLPKEKFIRIHRSFIISLNKVESYTHDLIWIGKTELPVSRMYRHALEQVLKQYR</sequence>
<dbReference type="Proteomes" id="UP000192796">
    <property type="component" value="Unassembled WGS sequence"/>
</dbReference>
<dbReference type="Pfam" id="PF00072">
    <property type="entry name" value="Response_reg"/>
    <property type="match status" value="1"/>
</dbReference>
<gene>
    <name evidence="4" type="ORF">A3860_21320</name>
</gene>
<keyword evidence="5" id="KW-1185">Reference proteome</keyword>
<dbReference type="InterPro" id="IPR001789">
    <property type="entry name" value="Sig_transdc_resp-reg_receiver"/>
</dbReference>
<dbReference type="SUPFAM" id="SSF52172">
    <property type="entry name" value="CheY-like"/>
    <property type="match status" value="1"/>
</dbReference>